<keyword evidence="4" id="KW-1185">Reference proteome</keyword>
<accession>A0AAV5KQ04</accession>
<keyword evidence="1" id="KW-0677">Repeat</keyword>
<feature type="domain" description="Disease resistance R13L4/SHOC-2-like LRR" evidence="2">
    <location>
        <begin position="1"/>
        <end position="156"/>
    </location>
</feature>
<name>A0AAV5KQ04_9ROSI</name>
<dbReference type="PANTHER" id="PTHR47186:SF30">
    <property type="entry name" value="EF-HAND DOMAIN-CONTAINING PROTEIN"/>
    <property type="match status" value="1"/>
</dbReference>
<dbReference type="Gene3D" id="3.80.10.10">
    <property type="entry name" value="Ribonuclease Inhibitor"/>
    <property type="match status" value="1"/>
</dbReference>
<dbReference type="EMBL" id="BPVZ01000072">
    <property type="protein sequence ID" value="GKV26546.1"/>
    <property type="molecule type" value="Genomic_DNA"/>
</dbReference>
<evidence type="ECO:0000313" key="3">
    <source>
        <dbReference type="EMBL" id="GKV26546.1"/>
    </source>
</evidence>
<evidence type="ECO:0000256" key="1">
    <source>
        <dbReference type="ARBA" id="ARBA00022737"/>
    </source>
</evidence>
<evidence type="ECO:0000259" key="2">
    <source>
        <dbReference type="Pfam" id="PF23598"/>
    </source>
</evidence>
<organism evidence="3 4">
    <name type="scientific">Rubroshorea leprosula</name>
    <dbReference type="NCBI Taxonomy" id="152421"/>
    <lineage>
        <taxon>Eukaryota</taxon>
        <taxon>Viridiplantae</taxon>
        <taxon>Streptophyta</taxon>
        <taxon>Embryophyta</taxon>
        <taxon>Tracheophyta</taxon>
        <taxon>Spermatophyta</taxon>
        <taxon>Magnoliopsida</taxon>
        <taxon>eudicotyledons</taxon>
        <taxon>Gunneridae</taxon>
        <taxon>Pentapetalae</taxon>
        <taxon>rosids</taxon>
        <taxon>malvids</taxon>
        <taxon>Malvales</taxon>
        <taxon>Dipterocarpaceae</taxon>
        <taxon>Rubroshorea</taxon>
    </lineage>
</organism>
<dbReference type="InterPro" id="IPR032675">
    <property type="entry name" value="LRR_dom_sf"/>
</dbReference>
<reference evidence="3 4" key="1">
    <citation type="journal article" date="2021" name="Commun. Biol.">
        <title>The genome of Shorea leprosula (Dipterocarpaceae) highlights the ecological relevance of drought in aseasonal tropical rainforests.</title>
        <authorList>
            <person name="Ng K.K.S."/>
            <person name="Kobayashi M.J."/>
            <person name="Fawcett J.A."/>
            <person name="Hatakeyama M."/>
            <person name="Paape T."/>
            <person name="Ng C.H."/>
            <person name="Ang C.C."/>
            <person name="Tnah L.H."/>
            <person name="Lee C.T."/>
            <person name="Nishiyama T."/>
            <person name="Sese J."/>
            <person name="O'Brien M.J."/>
            <person name="Copetti D."/>
            <person name="Mohd Noor M.I."/>
            <person name="Ong R.C."/>
            <person name="Putra M."/>
            <person name="Sireger I.Z."/>
            <person name="Indrioko S."/>
            <person name="Kosugi Y."/>
            <person name="Izuno A."/>
            <person name="Isagi Y."/>
            <person name="Lee S.L."/>
            <person name="Shimizu K.K."/>
        </authorList>
    </citation>
    <scope>NUCLEOTIDE SEQUENCE [LARGE SCALE GENOMIC DNA]</scope>
    <source>
        <strain evidence="3">214</strain>
    </source>
</reference>
<dbReference type="AlphaFoldDB" id="A0AAV5KQ04"/>
<proteinExistence type="predicted"/>
<dbReference type="PANTHER" id="PTHR47186">
    <property type="entry name" value="LEUCINE-RICH REPEAT-CONTAINING PROTEIN 57"/>
    <property type="match status" value="1"/>
</dbReference>
<sequence>MHLRYINFACSEKVERLPEALYNILNSENLSVTGCLNLKHLPESIGKLLNLRILVTNGCLALTHYPKNIRKLTSLRNVVGVIARADRNDDKEFSLADLGNLKHLRTVWMKVVGNSIDKDEAREAELRNVEELLIYLEGEAEEDDIKEALHPPPGIRFSFRDDYWLIPPGLR</sequence>
<dbReference type="Pfam" id="PF23598">
    <property type="entry name" value="LRR_14"/>
    <property type="match status" value="1"/>
</dbReference>
<dbReference type="SUPFAM" id="SSF52058">
    <property type="entry name" value="L domain-like"/>
    <property type="match status" value="1"/>
</dbReference>
<comment type="caution">
    <text evidence="3">The sequence shown here is derived from an EMBL/GenBank/DDBJ whole genome shotgun (WGS) entry which is preliminary data.</text>
</comment>
<dbReference type="Proteomes" id="UP001054252">
    <property type="component" value="Unassembled WGS sequence"/>
</dbReference>
<gene>
    <name evidence="3" type="ORF">SLEP1_g35830</name>
</gene>
<evidence type="ECO:0000313" key="4">
    <source>
        <dbReference type="Proteomes" id="UP001054252"/>
    </source>
</evidence>
<dbReference type="InterPro" id="IPR055414">
    <property type="entry name" value="LRR_R13L4/SHOC2-like"/>
</dbReference>
<protein>
    <recommendedName>
        <fullName evidence="2">Disease resistance R13L4/SHOC-2-like LRR domain-containing protein</fullName>
    </recommendedName>
</protein>